<dbReference type="InterPro" id="IPR001731">
    <property type="entry name" value="ALAD"/>
</dbReference>
<dbReference type="Pfam" id="PF00490">
    <property type="entry name" value="ALAD"/>
    <property type="match status" value="1"/>
</dbReference>
<evidence type="ECO:0000256" key="5">
    <source>
        <dbReference type="ARBA" id="ARBA00023133"/>
    </source>
</evidence>
<proteinExistence type="inferred from homology"/>
<evidence type="ECO:0000256" key="3">
    <source>
        <dbReference type="ARBA" id="ARBA00012053"/>
    </source>
</evidence>
<comment type="pathway">
    <text evidence="1">Porphyrin-containing compound metabolism; protoporphyrin-IX biosynthesis; coproporphyrinogen-III from 5-aminolevulinate: step 1/4.</text>
</comment>
<gene>
    <name evidence="10" type="ORF">EZS27_000308</name>
</gene>
<dbReference type="Gene3D" id="3.20.20.70">
    <property type="entry name" value="Aldolase class I"/>
    <property type="match status" value="1"/>
</dbReference>
<comment type="similarity">
    <text evidence="2">Belongs to the ALAD family.</text>
</comment>
<dbReference type="FunFam" id="3.20.20.70:FF:000019">
    <property type="entry name" value="Delta-aminolevulinic acid dehydratase"/>
    <property type="match status" value="1"/>
</dbReference>
<keyword evidence="7" id="KW-0627">Porphyrin biosynthesis</keyword>
<comment type="catalytic activity">
    <reaction evidence="9">
        <text>2 5-aminolevulinate = porphobilinogen + 2 H2O + H(+)</text>
        <dbReference type="Rhea" id="RHEA:24064"/>
        <dbReference type="ChEBI" id="CHEBI:15377"/>
        <dbReference type="ChEBI" id="CHEBI:15378"/>
        <dbReference type="ChEBI" id="CHEBI:58126"/>
        <dbReference type="ChEBI" id="CHEBI:356416"/>
        <dbReference type="EC" id="4.2.1.24"/>
    </reaction>
</comment>
<dbReference type="EMBL" id="SNRY01000003">
    <property type="protein sequence ID" value="KAA6352358.1"/>
    <property type="molecule type" value="Genomic_DNA"/>
</dbReference>
<dbReference type="SMART" id="SM01004">
    <property type="entry name" value="ALAD"/>
    <property type="match status" value="1"/>
</dbReference>
<evidence type="ECO:0000256" key="7">
    <source>
        <dbReference type="ARBA" id="ARBA00023244"/>
    </source>
</evidence>
<dbReference type="PANTHER" id="PTHR11458:SF0">
    <property type="entry name" value="DELTA-AMINOLEVULINIC ACID DEHYDRATASE"/>
    <property type="match status" value="1"/>
</dbReference>
<dbReference type="EC" id="4.2.1.24" evidence="3"/>
<comment type="caution">
    <text evidence="10">The sequence shown here is derived from an EMBL/GenBank/DDBJ whole genome shotgun (WGS) entry which is preliminary data.</text>
</comment>
<organism evidence="10">
    <name type="scientific">termite gut metagenome</name>
    <dbReference type="NCBI Taxonomy" id="433724"/>
    <lineage>
        <taxon>unclassified sequences</taxon>
        <taxon>metagenomes</taxon>
        <taxon>organismal metagenomes</taxon>
    </lineage>
</organism>
<accession>A0A5J4T2M7</accession>
<dbReference type="SUPFAM" id="SSF51569">
    <property type="entry name" value="Aldolase"/>
    <property type="match status" value="1"/>
</dbReference>
<evidence type="ECO:0000313" key="10">
    <source>
        <dbReference type="EMBL" id="KAA6352358.1"/>
    </source>
</evidence>
<dbReference type="GO" id="GO:0004655">
    <property type="term" value="F:porphobilinogen synthase activity"/>
    <property type="evidence" value="ECO:0007669"/>
    <property type="project" value="UniProtKB-EC"/>
</dbReference>
<name>A0A5J4T2M7_9ZZZZ</name>
<dbReference type="PRINTS" id="PR00144">
    <property type="entry name" value="DALDHYDRTASE"/>
</dbReference>
<dbReference type="AlphaFoldDB" id="A0A5J4T2M7"/>
<keyword evidence="6 10" id="KW-0456">Lyase</keyword>
<sequence length="337" mass="37763">MNLLYIFYFCTPIVKHGMKRFRQYRTSQEVRDRYADVSIAVSDFIYPYFITGGENVKQAIPSMEGISRLSADCLLKDVEELLSLGIDKILLFGVIADNEKDERGSEGTSPHSVICEAVRAVKAHFPQVLVFTDVCLCEYTSHGHCGLLYNRDVDNDATLPLLAEMAYQHAVAGADFIAPSAMMDGQVGAIRQRLNTEGLKTKILGYSAKYASAFYGPFRDAAGSAPSFGNRKTYQMDYRTKEQGLEEIAADIEEGVDWIMVKPASVYLDIIQRASVRFPNYPLVAYQVSGEYAMLKHGAKAGFFNEEQVFFESLTAIKRAGAHYIISYYAKDFARRQ</sequence>
<dbReference type="PROSITE" id="PS00169">
    <property type="entry name" value="D_ALA_DEHYDRATASE"/>
    <property type="match status" value="1"/>
</dbReference>
<evidence type="ECO:0000256" key="4">
    <source>
        <dbReference type="ARBA" id="ARBA00020771"/>
    </source>
</evidence>
<dbReference type="UniPathway" id="UPA00251">
    <property type="reaction ID" value="UER00318"/>
</dbReference>
<dbReference type="GO" id="GO:0005829">
    <property type="term" value="C:cytosol"/>
    <property type="evidence" value="ECO:0007669"/>
    <property type="project" value="TreeGrafter"/>
</dbReference>
<dbReference type="GO" id="GO:0006782">
    <property type="term" value="P:protoporphyrinogen IX biosynthetic process"/>
    <property type="evidence" value="ECO:0007669"/>
    <property type="project" value="UniProtKB-UniPathway"/>
</dbReference>
<reference evidence="10" key="1">
    <citation type="submission" date="2019-03" db="EMBL/GenBank/DDBJ databases">
        <title>Single cell metagenomics reveals metabolic interactions within the superorganism composed of flagellate Streblomastix strix and complex community of Bacteroidetes bacteria on its surface.</title>
        <authorList>
            <person name="Treitli S.C."/>
            <person name="Kolisko M."/>
            <person name="Husnik F."/>
            <person name="Keeling P."/>
            <person name="Hampl V."/>
        </authorList>
    </citation>
    <scope>NUCLEOTIDE SEQUENCE</scope>
    <source>
        <strain evidence="10">STM</strain>
    </source>
</reference>
<dbReference type="PIRSF" id="PIRSF001415">
    <property type="entry name" value="Porphbilin_synth"/>
    <property type="match status" value="1"/>
</dbReference>
<dbReference type="InterPro" id="IPR030656">
    <property type="entry name" value="ALAD_AS"/>
</dbReference>
<evidence type="ECO:0000256" key="6">
    <source>
        <dbReference type="ARBA" id="ARBA00023239"/>
    </source>
</evidence>
<evidence type="ECO:0000256" key="1">
    <source>
        <dbReference type="ARBA" id="ARBA00004694"/>
    </source>
</evidence>
<evidence type="ECO:0000256" key="8">
    <source>
        <dbReference type="ARBA" id="ARBA00032837"/>
    </source>
</evidence>
<dbReference type="PANTHER" id="PTHR11458">
    <property type="entry name" value="DELTA-AMINOLEVULINIC ACID DEHYDRATASE"/>
    <property type="match status" value="1"/>
</dbReference>
<evidence type="ECO:0000256" key="9">
    <source>
        <dbReference type="ARBA" id="ARBA00047651"/>
    </source>
</evidence>
<evidence type="ECO:0000256" key="2">
    <source>
        <dbReference type="ARBA" id="ARBA00008055"/>
    </source>
</evidence>
<dbReference type="InterPro" id="IPR013785">
    <property type="entry name" value="Aldolase_TIM"/>
</dbReference>
<keyword evidence="5" id="KW-0350">Heme biosynthesis</keyword>
<protein>
    <recommendedName>
        <fullName evidence="4">Delta-aminolevulinic acid dehydratase</fullName>
        <ecNumber evidence="3">4.2.1.24</ecNumber>
    </recommendedName>
    <alternativeName>
        <fullName evidence="8">Porphobilinogen synthase</fullName>
    </alternativeName>
</protein>
<dbReference type="GO" id="GO:0008270">
    <property type="term" value="F:zinc ion binding"/>
    <property type="evidence" value="ECO:0007669"/>
    <property type="project" value="TreeGrafter"/>
</dbReference>
<dbReference type="NCBIfam" id="NF006762">
    <property type="entry name" value="PRK09283.1"/>
    <property type="match status" value="1"/>
</dbReference>